<organism evidence="1 2">
    <name type="scientific">Camellia sinensis var. sinensis</name>
    <name type="common">China tea</name>
    <dbReference type="NCBI Taxonomy" id="542762"/>
    <lineage>
        <taxon>Eukaryota</taxon>
        <taxon>Viridiplantae</taxon>
        <taxon>Streptophyta</taxon>
        <taxon>Embryophyta</taxon>
        <taxon>Tracheophyta</taxon>
        <taxon>Spermatophyta</taxon>
        <taxon>Magnoliopsida</taxon>
        <taxon>eudicotyledons</taxon>
        <taxon>Gunneridae</taxon>
        <taxon>Pentapetalae</taxon>
        <taxon>asterids</taxon>
        <taxon>Ericales</taxon>
        <taxon>Theaceae</taxon>
        <taxon>Camellia</taxon>
    </lineage>
</organism>
<dbReference type="InterPro" id="IPR032675">
    <property type="entry name" value="LRR_dom_sf"/>
</dbReference>
<evidence type="ECO:0008006" key="3">
    <source>
        <dbReference type="Google" id="ProtNLM"/>
    </source>
</evidence>
<dbReference type="SUPFAM" id="SSF52058">
    <property type="entry name" value="L domain-like"/>
    <property type="match status" value="1"/>
</dbReference>
<accession>A0A4V3WJ10</accession>
<dbReference type="Proteomes" id="UP000306102">
    <property type="component" value="Unassembled WGS sequence"/>
</dbReference>
<gene>
    <name evidence="1" type="ORF">TEA_017713</name>
</gene>
<keyword evidence="2" id="KW-1185">Reference proteome</keyword>
<sequence length="270" mass="30376">MLKSALKEASESDGKNYNLAWLLRSGYGMLPRSVLIDCCQHGSRFFRDRGSIHYKLVDCQLLKKLDSGYVIMDSDQAIINLDEFDRYGFEGTTSLGLADLFEDCEGTASLGLADLYEDCKWEGFGRINQADGMIKSVCSTKTLFLNGNRCLEILDSLSGLEKLQVLALFNPTSKSLTQLSSEMRQLIVLVLRGCDFLVEMDYKFKLTRLTVLEISNPSSLKRIPDDFFAHMLQLQSLHISELKVNPLLHLFTTLKNYAGSFLEGVLPSKQ</sequence>
<protein>
    <recommendedName>
        <fullName evidence="3">NB-ARC domain-containing protein</fullName>
    </recommendedName>
</protein>
<dbReference type="AlphaFoldDB" id="A0A4V3WJ10"/>
<dbReference type="Gene3D" id="3.80.10.10">
    <property type="entry name" value="Ribonuclease Inhibitor"/>
    <property type="match status" value="1"/>
</dbReference>
<reference evidence="1 2" key="1">
    <citation type="journal article" date="2018" name="Proc. Natl. Acad. Sci. U.S.A.">
        <title>Draft genome sequence of Camellia sinensis var. sinensis provides insights into the evolution of the tea genome and tea quality.</title>
        <authorList>
            <person name="Wei C."/>
            <person name="Yang H."/>
            <person name="Wang S."/>
            <person name="Zhao J."/>
            <person name="Liu C."/>
            <person name="Gao L."/>
            <person name="Xia E."/>
            <person name="Lu Y."/>
            <person name="Tai Y."/>
            <person name="She G."/>
            <person name="Sun J."/>
            <person name="Cao H."/>
            <person name="Tong W."/>
            <person name="Gao Q."/>
            <person name="Li Y."/>
            <person name="Deng W."/>
            <person name="Jiang X."/>
            <person name="Wang W."/>
            <person name="Chen Q."/>
            <person name="Zhang S."/>
            <person name="Li H."/>
            <person name="Wu J."/>
            <person name="Wang P."/>
            <person name="Li P."/>
            <person name="Shi C."/>
            <person name="Zheng F."/>
            <person name="Jian J."/>
            <person name="Huang B."/>
            <person name="Shan D."/>
            <person name="Shi M."/>
            <person name="Fang C."/>
            <person name="Yue Y."/>
            <person name="Li F."/>
            <person name="Li D."/>
            <person name="Wei S."/>
            <person name="Han B."/>
            <person name="Jiang C."/>
            <person name="Yin Y."/>
            <person name="Xia T."/>
            <person name="Zhang Z."/>
            <person name="Bennetzen J.L."/>
            <person name="Zhao S."/>
            <person name="Wan X."/>
        </authorList>
    </citation>
    <scope>NUCLEOTIDE SEQUENCE [LARGE SCALE GENOMIC DNA]</scope>
    <source>
        <strain evidence="2">cv. Shuchazao</strain>
        <tissue evidence="1">Leaf</tissue>
    </source>
</reference>
<name>A0A4V3WJ10_CAMSN</name>
<comment type="caution">
    <text evidence="1">The sequence shown here is derived from an EMBL/GenBank/DDBJ whole genome shotgun (WGS) entry which is preliminary data.</text>
</comment>
<evidence type="ECO:0000313" key="1">
    <source>
        <dbReference type="EMBL" id="THF95156.1"/>
    </source>
</evidence>
<evidence type="ECO:0000313" key="2">
    <source>
        <dbReference type="Proteomes" id="UP000306102"/>
    </source>
</evidence>
<proteinExistence type="predicted"/>
<dbReference type="EMBL" id="SDRB02013346">
    <property type="protein sequence ID" value="THF95156.1"/>
    <property type="molecule type" value="Genomic_DNA"/>
</dbReference>